<evidence type="ECO:0000313" key="11">
    <source>
        <dbReference type="Proteomes" id="UP000438429"/>
    </source>
</evidence>
<feature type="transmembrane region" description="Helical" evidence="9">
    <location>
        <begin position="152"/>
        <end position="175"/>
    </location>
</feature>
<comment type="caution">
    <text evidence="10">The sequence shown here is derived from an EMBL/GenBank/DDBJ whole genome shotgun (WGS) entry which is preliminary data.</text>
</comment>
<accession>A0A6A4TES8</accession>
<dbReference type="Pfam" id="PF02038">
    <property type="entry name" value="ATP1G1_PLM_MAT8"/>
    <property type="match status" value="1"/>
</dbReference>
<dbReference type="InterPro" id="IPR000272">
    <property type="entry name" value="Ion-transport_regulator_FXYD"/>
</dbReference>
<keyword evidence="5 9" id="KW-0812">Transmembrane</keyword>
<organism evidence="10 11">
    <name type="scientific">Scophthalmus maximus</name>
    <name type="common">Turbot</name>
    <name type="synonym">Psetta maxima</name>
    <dbReference type="NCBI Taxonomy" id="52904"/>
    <lineage>
        <taxon>Eukaryota</taxon>
        <taxon>Metazoa</taxon>
        <taxon>Chordata</taxon>
        <taxon>Craniata</taxon>
        <taxon>Vertebrata</taxon>
        <taxon>Euteleostomi</taxon>
        <taxon>Actinopterygii</taxon>
        <taxon>Neopterygii</taxon>
        <taxon>Teleostei</taxon>
        <taxon>Neoteleostei</taxon>
        <taxon>Acanthomorphata</taxon>
        <taxon>Carangaria</taxon>
        <taxon>Pleuronectiformes</taxon>
        <taxon>Pleuronectoidei</taxon>
        <taxon>Scophthalmidae</taxon>
        <taxon>Scophthalmus</taxon>
    </lineage>
</organism>
<evidence type="ECO:0000313" key="10">
    <source>
        <dbReference type="EMBL" id="KAF0045117.1"/>
    </source>
</evidence>
<reference evidence="10 11" key="1">
    <citation type="submission" date="2019-06" db="EMBL/GenBank/DDBJ databases">
        <title>Draft genomes of female and male turbot (Scophthalmus maximus).</title>
        <authorList>
            <person name="Xu H."/>
            <person name="Xu X.-W."/>
            <person name="Shao C."/>
            <person name="Chen S."/>
        </authorList>
    </citation>
    <scope>NUCLEOTIDE SEQUENCE [LARGE SCALE GENOMIC DNA]</scope>
    <source>
        <strain evidence="10">Ysfricsl-2016a</strain>
        <tissue evidence="10">Blood</tissue>
    </source>
</reference>
<sequence length="221" mass="23580">MSGISVRAFSGVGEQSENGISRMLKCWKGEGNSKGKVGRELLVSLVSAEENSADPFTFDYYRLRVGGLILAAVLCLIGITILFTQTSILTVLRVCGLQGYGGPPPYGGEGCGYQPYPMNQQYPAQPATVTVQPTVYLTQGPLAEPVKDYLCYSIFTMLCCCLPLGIAALIYSISAREANHVGDQMAAERSSRTSRTLNHVALGLGLGALILYIVIITMAAA</sequence>
<protein>
    <recommendedName>
        <fullName evidence="9">FXYD domain-containing ion transport regulator</fullName>
    </recommendedName>
</protein>
<evidence type="ECO:0000256" key="5">
    <source>
        <dbReference type="ARBA" id="ARBA00022692"/>
    </source>
</evidence>
<dbReference type="EMBL" id="VEVO01000002">
    <property type="protein sequence ID" value="KAF0045117.1"/>
    <property type="molecule type" value="Genomic_DNA"/>
</dbReference>
<evidence type="ECO:0000256" key="7">
    <source>
        <dbReference type="ARBA" id="ARBA00023065"/>
    </source>
</evidence>
<evidence type="ECO:0000256" key="3">
    <source>
        <dbReference type="ARBA" id="ARBA00006843"/>
    </source>
</evidence>
<evidence type="ECO:0000256" key="8">
    <source>
        <dbReference type="ARBA" id="ARBA00023136"/>
    </source>
</evidence>
<evidence type="ECO:0000256" key="1">
    <source>
        <dbReference type="ARBA" id="ARBA00004167"/>
    </source>
</evidence>
<dbReference type="CDD" id="cd20328">
    <property type="entry name" value="FXYD3-like"/>
    <property type="match status" value="1"/>
</dbReference>
<dbReference type="GO" id="GO:0099106">
    <property type="term" value="F:ion channel regulator activity"/>
    <property type="evidence" value="ECO:0007669"/>
    <property type="project" value="InterPro"/>
</dbReference>
<dbReference type="AlphaFoldDB" id="A0A6A4TES8"/>
<evidence type="ECO:0000256" key="9">
    <source>
        <dbReference type="RuleBase" id="RU364131"/>
    </source>
</evidence>
<dbReference type="Proteomes" id="UP000438429">
    <property type="component" value="Unassembled WGS sequence"/>
</dbReference>
<dbReference type="PANTHER" id="PTHR14948">
    <property type="entry name" value="NG5"/>
    <property type="match status" value="1"/>
</dbReference>
<dbReference type="InterPro" id="IPR007593">
    <property type="entry name" value="CD225/Dispanin_fam"/>
</dbReference>
<gene>
    <name evidence="10" type="ORF">F2P81_001646</name>
</gene>
<keyword evidence="6 9" id="KW-1133">Transmembrane helix</keyword>
<dbReference type="GO" id="GO:0016020">
    <property type="term" value="C:membrane"/>
    <property type="evidence" value="ECO:0007669"/>
    <property type="project" value="UniProtKB-SubCell"/>
</dbReference>
<comment type="similarity">
    <text evidence="3">Belongs to the CD225/Dispanin family.</text>
</comment>
<keyword evidence="4 9" id="KW-0813">Transport</keyword>
<keyword evidence="7 9" id="KW-0406">Ion transport</keyword>
<evidence type="ECO:0000256" key="2">
    <source>
        <dbReference type="ARBA" id="ARBA00005948"/>
    </source>
</evidence>
<dbReference type="InterPro" id="IPR051423">
    <property type="entry name" value="CD225/Dispanin"/>
</dbReference>
<comment type="similarity">
    <text evidence="2 9">Belongs to the FXYD family.</text>
</comment>
<comment type="subcellular location">
    <subcellularLocation>
        <location evidence="1">Membrane</location>
        <topology evidence="1">Single-pass membrane protein</topology>
    </subcellularLocation>
</comment>
<dbReference type="GO" id="GO:0043269">
    <property type="term" value="P:regulation of monoatomic ion transport"/>
    <property type="evidence" value="ECO:0007669"/>
    <property type="project" value="InterPro"/>
</dbReference>
<evidence type="ECO:0000256" key="4">
    <source>
        <dbReference type="ARBA" id="ARBA00022448"/>
    </source>
</evidence>
<feature type="transmembrane region" description="Helical" evidence="9">
    <location>
        <begin position="196"/>
        <end position="220"/>
    </location>
</feature>
<dbReference type="Pfam" id="PF04505">
    <property type="entry name" value="CD225"/>
    <property type="match status" value="1"/>
</dbReference>
<feature type="transmembrane region" description="Helical" evidence="9">
    <location>
        <begin position="65"/>
        <end position="83"/>
    </location>
</feature>
<dbReference type="PANTHER" id="PTHR14948:SF46">
    <property type="entry name" value="DISPANIN SUBFAMILY A MEMBER 2B-LIKE-RELATED"/>
    <property type="match status" value="1"/>
</dbReference>
<evidence type="ECO:0000256" key="6">
    <source>
        <dbReference type="ARBA" id="ARBA00022989"/>
    </source>
</evidence>
<keyword evidence="8 9" id="KW-0472">Membrane</keyword>
<dbReference type="Gene3D" id="1.20.5.780">
    <property type="entry name" value="Single helix bin"/>
    <property type="match status" value="1"/>
</dbReference>
<dbReference type="GO" id="GO:0006811">
    <property type="term" value="P:monoatomic ion transport"/>
    <property type="evidence" value="ECO:0007669"/>
    <property type="project" value="UniProtKB-KW"/>
</dbReference>
<name>A0A6A4TES8_SCOMX</name>
<comment type="caution">
    <text evidence="9">Lacks conserved residue(s) required for the propagation of feature annotation.</text>
</comment>
<proteinExistence type="inferred from homology"/>